<proteinExistence type="predicted"/>
<keyword evidence="3" id="KW-1185">Reference proteome</keyword>
<accession>A0A5C5X8D5</accession>
<dbReference type="AlphaFoldDB" id="A0A5C5X8D5"/>
<comment type="caution">
    <text evidence="2">The sequence shown here is derived from an EMBL/GenBank/DDBJ whole genome shotgun (WGS) entry which is preliminary data.</text>
</comment>
<evidence type="ECO:0000313" key="3">
    <source>
        <dbReference type="Proteomes" id="UP000317243"/>
    </source>
</evidence>
<feature type="transmembrane region" description="Helical" evidence="1">
    <location>
        <begin position="35"/>
        <end position="58"/>
    </location>
</feature>
<keyword evidence="1" id="KW-0812">Transmembrane</keyword>
<keyword evidence="1" id="KW-0472">Membrane</keyword>
<evidence type="ECO:0000256" key="1">
    <source>
        <dbReference type="SAM" id="Phobius"/>
    </source>
</evidence>
<dbReference type="RefSeq" id="WP_146509735.1">
    <property type="nucleotide sequence ID" value="NZ_SIHI01000001.1"/>
</dbReference>
<dbReference type="EMBL" id="SIHI01000001">
    <property type="protein sequence ID" value="TWT58979.1"/>
    <property type="molecule type" value="Genomic_DNA"/>
</dbReference>
<name>A0A5C5X8D5_9PLAN</name>
<evidence type="ECO:0000313" key="2">
    <source>
        <dbReference type="EMBL" id="TWT58979.1"/>
    </source>
</evidence>
<organism evidence="2 3">
    <name type="scientific">Thalassoglobus neptunius</name>
    <dbReference type="NCBI Taxonomy" id="1938619"/>
    <lineage>
        <taxon>Bacteria</taxon>
        <taxon>Pseudomonadati</taxon>
        <taxon>Planctomycetota</taxon>
        <taxon>Planctomycetia</taxon>
        <taxon>Planctomycetales</taxon>
        <taxon>Planctomycetaceae</taxon>
        <taxon>Thalassoglobus</taxon>
    </lineage>
</organism>
<dbReference type="Proteomes" id="UP000317243">
    <property type="component" value="Unassembled WGS sequence"/>
</dbReference>
<protein>
    <submittedName>
        <fullName evidence="2">Uncharacterized protein</fullName>
    </submittedName>
</protein>
<gene>
    <name evidence="2" type="ORF">KOR42_23660</name>
</gene>
<keyword evidence="1" id="KW-1133">Transmembrane helix</keyword>
<sequence>MSVFFLMVLLASFAGLACGAVWFAIQPPRNAVESFWAIFVVVSCFVGLICALAGFAYLQVIPQSHHMEEAVGGSAVEGDEFGEVR</sequence>
<reference evidence="2 3" key="1">
    <citation type="submission" date="2019-02" db="EMBL/GenBank/DDBJ databases">
        <title>Deep-cultivation of Planctomycetes and their phenomic and genomic characterization uncovers novel biology.</title>
        <authorList>
            <person name="Wiegand S."/>
            <person name="Jogler M."/>
            <person name="Boedeker C."/>
            <person name="Pinto D."/>
            <person name="Vollmers J."/>
            <person name="Rivas-Marin E."/>
            <person name="Kohn T."/>
            <person name="Peeters S.H."/>
            <person name="Heuer A."/>
            <person name="Rast P."/>
            <person name="Oberbeckmann S."/>
            <person name="Bunk B."/>
            <person name="Jeske O."/>
            <person name="Meyerdierks A."/>
            <person name="Storesund J.E."/>
            <person name="Kallscheuer N."/>
            <person name="Luecker S."/>
            <person name="Lage O.M."/>
            <person name="Pohl T."/>
            <person name="Merkel B.J."/>
            <person name="Hornburger P."/>
            <person name="Mueller R.-W."/>
            <person name="Bruemmer F."/>
            <person name="Labrenz M."/>
            <person name="Spormann A.M."/>
            <person name="Op Den Camp H."/>
            <person name="Overmann J."/>
            <person name="Amann R."/>
            <person name="Jetten M.S.M."/>
            <person name="Mascher T."/>
            <person name="Medema M.H."/>
            <person name="Devos D.P."/>
            <person name="Kaster A.-K."/>
            <person name="Ovreas L."/>
            <person name="Rohde M."/>
            <person name="Galperin M.Y."/>
            <person name="Jogler C."/>
        </authorList>
    </citation>
    <scope>NUCLEOTIDE SEQUENCE [LARGE SCALE GENOMIC DNA]</scope>
    <source>
        <strain evidence="2 3">KOR42</strain>
    </source>
</reference>